<dbReference type="InterPro" id="IPR029787">
    <property type="entry name" value="Nucleotide_cyclase"/>
</dbReference>
<dbReference type="PANTHER" id="PTHR46663:SF2">
    <property type="entry name" value="GGDEF DOMAIN-CONTAINING PROTEIN"/>
    <property type="match status" value="1"/>
</dbReference>
<dbReference type="InterPro" id="IPR007891">
    <property type="entry name" value="CHASE3"/>
</dbReference>
<keyword evidence="1" id="KW-1133">Transmembrane helix</keyword>
<dbReference type="PROSITE" id="PS50887">
    <property type="entry name" value="GGDEF"/>
    <property type="match status" value="1"/>
</dbReference>
<dbReference type="RefSeq" id="WP_012154262.1">
    <property type="nucleotide sequence ID" value="NC_009901.1"/>
</dbReference>
<evidence type="ECO:0000313" key="4">
    <source>
        <dbReference type="Proteomes" id="UP000002608"/>
    </source>
</evidence>
<dbReference type="InterPro" id="IPR000160">
    <property type="entry name" value="GGDEF_dom"/>
</dbReference>
<keyword evidence="1" id="KW-0812">Transmembrane</keyword>
<sequence>MSIRFKLGLLLSLLFFAAIGNTVFTFILEKYGEEKLEWVMHTHEVLIESERLISAVIDAETGQRGYLLTQDSAYLEPYHIGVSLVDSHLQELFKLTSDNLAQQQRLENISALLSKKLAELDLTINLTQENTPSSISEASNIVKNNSGKKYMDAIRGELGAFNHEELVLLEQRKGEFKESRAYITTLVGVELLFFVFLSIITAMFVKNKFYQPLGMMIEGTAKMERGERQEISDILPKDEMGYLLSRFYQMSETVYTKAMVLDHEANHDYLTGLKNRSGLEAGVDYSIQTLNHGQKLAIFFIDLNKFKALNDTLGHDIGDEILKESAVRIKDSVRSNDAVYRFGGDEFVVILNDIKEVKHAQVIAEKMLTKFRPPFICKGNLIDISLSIGISISPEDSSESRELLKQADMAMYAAKSDMSVNYKFYDSSMLNRENSNSRIASVS</sequence>
<dbReference type="KEGG" id="spl:Spea_1002"/>
<dbReference type="eggNOG" id="COG5278">
    <property type="taxonomic scope" value="Bacteria"/>
</dbReference>
<dbReference type="Pfam" id="PF05227">
    <property type="entry name" value="CHASE3"/>
    <property type="match status" value="1"/>
</dbReference>
<gene>
    <name evidence="3" type="ordered locus">Spea_1002</name>
</gene>
<dbReference type="Gene3D" id="6.10.340.10">
    <property type="match status" value="1"/>
</dbReference>
<feature type="domain" description="GGDEF" evidence="2">
    <location>
        <begin position="294"/>
        <end position="427"/>
    </location>
</feature>
<name>A8H192_SHEPA</name>
<dbReference type="NCBIfam" id="TIGR00254">
    <property type="entry name" value="GGDEF"/>
    <property type="match status" value="1"/>
</dbReference>
<evidence type="ECO:0000256" key="1">
    <source>
        <dbReference type="SAM" id="Phobius"/>
    </source>
</evidence>
<evidence type="ECO:0000313" key="3">
    <source>
        <dbReference type="EMBL" id="ABV86329.1"/>
    </source>
</evidence>
<dbReference type="InterPro" id="IPR052163">
    <property type="entry name" value="DGC-Regulatory_Protein"/>
</dbReference>
<dbReference type="eggNOG" id="COG2199">
    <property type="taxonomic scope" value="Bacteria"/>
</dbReference>
<dbReference type="SUPFAM" id="SSF55073">
    <property type="entry name" value="Nucleotide cyclase"/>
    <property type="match status" value="1"/>
</dbReference>
<dbReference type="CDD" id="cd19410">
    <property type="entry name" value="HK9-like_sensor"/>
    <property type="match status" value="1"/>
</dbReference>
<keyword evidence="1" id="KW-0472">Membrane</keyword>
<dbReference type="STRING" id="398579.Spea_1002"/>
<protein>
    <submittedName>
        <fullName evidence="3">Diguanylate cyclase</fullName>
    </submittedName>
</protein>
<dbReference type="CDD" id="cd01949">
    <property type="entry name" value="GGDEF"/>
    <property type="match status" value="1"/>
</dbReference>
<dbReference type="InterPro" id="IPR043128">
    <property type="entry name" value="Rev_trsase/Diguanyl_cyclase"/>
</dbReference>
<dbReference type="AlphaFoldDB" id="A8H192"/>
<proteinExistence type="predicted"/>
<reference evidence="3 4" key="1">
    <citation type="submission" date="2007-10" db="EMBL/GenBank/DDBJ databases">
        <title>Complete sequence of Shewanella pealeana ATCC 700345.</title>
        <authorList>
            <consortium name="US DOE Joint Genome Institute"/>
            <person name="Copeland A."/>
            <person name="Lucas S."/>
            <person name="Lapidus A."/>
            <person name="Barry K."/>
            <person name="Glavina del Rio T."/>
            <person name="Dalin E."/>
            <person name="Tice H."/>
            <person name="Pitluck S."/>
            <person name="Chertkov O."/>
            <person name="Brettin T."/>
            <person name="Bruce D."/>
            <person name="Detter J.C."/>
            <person name="Han C."/>
            <person name="Schmutz J."/>
            <person name="Larimer F."/>
            <person name="Land M."/>
            <person name="Hauser L."/>
            <person name="Kyrpides N."/>
            <person name="Kim E."/>
            <person name="Zhao J.-S.Z."/>
            <person name="Manno D."/>
            <person name="Hawari J."/>
            <person name="Richardson P."/>
        </authorList>
    </citation>
    <scope>NUCLEOTIDE SEQUENCE [LARGE SCALE GENOMIC DNA]</scope>
    <source>
        <strain evidence="4">ATCC 700345 / ANG-SQ1</strain>
    </source>
</reference>
<dbReference type="PANTHER" id="PTHR46663">
    <property type="entry name" value="DIGUANYLATE CYCLASE DGCT-RELATED"/>
    <property type="match status" value="1"/>
</dbReference>
<dbReference type="SMART" id="SM00267">
    <property type="entry name" value="GGDEF"/>
    <property type="match status" value="1"/>
</dbReference>
<dbReference type="Gene3D" id="3.30.70.270">
    <property type="match status" value="1"/>
</dbReference>
<dbReference type="Proteomes" id="UP000002608">
    <property type="component" value="Chromosome"/>
</dbReference>
<organism evidence="3 4">
    <name type="scientific">Shewanella pealeana (strain ATCC 700345 / ANG-SQ1)</name>
    <dbReference type="NCBI Taxonomy" id="398579"/>
    <lineage>
        <taxon>Bacteria</taxon>
        <taxon>Pseudomonadati</taxon>
        <taxon>Pseudomonadota</taxon>
        <taxon>Gammaproteobacteria</taxon>
        <taxon>Alteromonadales</taxon>
        <taxon>Shewanellaceae</taxon>
        <taxon>Shewanella</taxon>
    </lineage>
</organism>
<dbReference type="Pfam" id="PF00990">
    <property type="entry name" value="GGDEF"/>
    <property type="match status" value="1"/>
</dbReference>
<feature type="transmembrane region" description="Helical" evidence="1">
    <location>
        <begin position="181"/>
        <end position="205"/>
    </location>
</feature>
<dbReference type="OrthoDB" id="766410at2"/>
<dbReference type="HOGENOM" id="CLU_048414_1_0_6"/>
<dbReference type="EMBL" id="CP000851">
    <property type="protein sequence ID" value="ABV86329.1"/>
    <property type="molecule type" value="Genomic_DNA"/>
</dbReference>
<accession>A8H192</accession>
<evidence type="ECO:0000259" key="2">
    <source>
        <dbReference type="PROSITE" id="PS50887"/>
    </source>
</evidence>
<keyword evidence="4" id="KW-1185">Reference proteome</keyword>